<comment type="caution">
    <text evidence="2">The sequence shown here is derived from an EMBL/GenBank/DDBJ whole genome shotgun (WGS) entry which is preliminary data.</text>
</comment>
<evidence type="ECO:0000256" key="1">
    <source>
        <dbReference type="SAM" id="MobiDB-lite"/>
    </source>
</evidence>
<feature type="region of interest" description="Disordered" evidence="1">
    <location>
        <begin position="78"/>
        <end position="131"/>
    </location>
</feature>
<evidence type="ECO:0000313" key="3">
    <source>
        <dbReference type="Proteomes" id="UP000299102"/>
    </source>
</evidence>
<dbReference type="Proteomes" id="UP000299102">
    <property type="component" value="Unassembled WGS sequence"/>
</dbReference>
<reference evidence="2 3" key="1">
    <citation type="journal article" date="2019" name="Commun. Biol.">
        <title>The bagworm genome reveals a unique fibroin gene that provides high tensile strength.</title>
        <authorList>
            <person name="Kono N."/>
            <person name="Nakamura H."/>
            <person name="Ohtoshi R."/>
            <person name="Tomita M."/>
            <person name="Numata K."/>
            <person name="Arakawa K."/>
        </authorList>
    </citation>
    <scope>NUCLEOTIDE SEQUENCE [LARGE SCALE GENOMIC DNA]</scope>
</reference>
<keyword evidence="3" id="KW-1185">Reference proteome</keyword>
<dbReference type="EMBL" id="BGZK01000275">
    <property type="protein sequence ID" value="GBP33574.1"/>
    <property type="molecule type" value="Genomic_DNA"/>
</dbReference>
<name>A0A4C1V6C9_EUMVA</name>
<gene>
    <name evidence="2" type="ORF">EVAR_28730_1</name>
</gene>
<evidence type="ECO:0000313" key="2">
    <source>
        <dbReference type="EMBL" id="GBP33574.1"/>
    </source>
</evidence>
<proteinExistence type="predicted"/>
<sequence length="415" mass="46263">MKIDHQSDFGKETSRKRAFFSHWIPICVNILRVIQYRVHNTSNNYFALDRLSIRDVDADRRARTARVGSAKIIRKHYTGQSTRRKVTASGGPRRADGRVKNAPGNRRPAHRERLTGDGALDNTSVTSPAPSSYGYADMAPVHCLEGDGKPSYSNIVTTLVTNDCRHSPSASDQCRALRFESKQPRAQEQTKVKLPLAKLEYSQLLVSVSETILRSGSRSKSKNAHWSKWPVQRKERAPQTVFSGKLPSADRGARCVRASYPYGLVRADPRKTCHAIVLDIVAHGLNNHSASESVTETSLLSAVCFKLTFEVSPCGGDKKMYYPRTRVRGGPTLTDQNPEATCWLVVVRSPINWNFEGLHLSRPIGMGCRRRVIALWMPQGGHLGIGITWRFSSGLTSSRVPGAREAHRLDDHLRS</sequence>
<accession>A0A4C1V6C9</accession>
<protein>
    <submittedName>
        <fullName evidence="2">Uncharacterized protein</fullName>
    </submittedName>
</protein>
<organism evidence="2 3">
    <name type="scientific">Eumeta variegata</name>
    <name type="common">Bagworm moth</name>
    <name type="synonym">Eumeta japonica</name>
    <dbReference type="NCBI Taxonomy" id="151549"/>
    <lineage>
        <taxon>Eukaryota</taxon>
        <taxon>Metazoa</taxon>
        <taxon>Ecdysozoa</taxon>
        <taxon>Arthropoda</taxon>
        <taxon>Hexapoda</taxon>
        <taxon>Insecta</taxon>
        <taxon>Pterygota</taxon>
        <taxon>Neoptera</taxon>
        <taxon>Endopterygota</taxon>
        <taxon>Lepidoptera</taxon>
        <taxon>Glossata</taxon>
        <taxon>Ditrysia</taxon>
        <taxon>Tineoidea</taxon>
        <taxon>Psychidae</taxon>
        <taxon>Oiketicinae</taxon>
        <taxon>Eumeta</taxon>
    </lineage>
</organism>
<feature type="compositionally biased region" description="Polar residues" evidence="1">
    <location>
        <begin position="121"/>
        <end position="130"/>
    </location>
</feature>
<dbReference type="AlphaFoldDB" id="A0A4C1V6C9"/>